<comment type="caution">
    <text evidence="1">The sequence shown here is derived from an EMBL/GenBank/DDBJ whole genome shotgun (WGS) entry which is preliminary data.</text>
</comment>
<keyword evidence="3" id="KW-1185">Reference proteome</keyword>
<evidence type="ECO:0000313" key="1">
    <source>
        <dbReference type="EMBL" id="CAI9968358.1"/>
    </source>
</evidence>
<name>A0AA86R8Q1_9EUKA</name>
<gene>
    <name evidence="2" type="ORF">HINF_LOCUS39387</name>
    <name evidence="1" type="ORF">HINF_LOCUS56003</name>
</gene>
<sequence length="294" mass="34247">MKERTKHLIASFKNTVFKQNQFLFDNNTIMIQTAKKHRGSNILQNIWVIGSHLKIHASNLKQFTQLTLDSFPKIITLGSHRYHVMSNFCFFKQGCQQFDSQKTLEFKNQYRIMLYQPSNRRTLFVTSNMQFELPEHYHFSKYQTQTCSRNASGFSSSSDRMHLLGSIQEHDSSNAVVKSVAALNVRKPARQMRSVAPVTSCHHTFDELENDILTLDSQPDEAIQLLQQMKENITAMNLEAGELVSRFEQLHACQENNIRFMEQLLANHECIREQNKQNCVMPCRSDLTLYYIQE</sequence>
<reference evidence="1" key="1">
    <citation type="submission" date="2023-06" db="EMBL/GenBank/DDBJ databases">
        <authorList>
            <person name="Kurt Z."/>
        </authorList>
    </citation>
    <scope>NUCLEOTIDE SEQUENCE</scope>
</reference>
<evidence type="ECO:0000313" key="3">
    <source>
        <dbReference type="Proteomes" id="UP001642409"/>
    </source>
</evidence>
<evidence type="ECO:0000313" key="2">
    <source>
        <dbReference type="EMBL" id="CAL6042009.1"/>
    </source>
</evidence>
<accession>A0AA86R8Q1</accession>
<proteinExistence type="predicted"/>
<dbReference type="EMBL" id="CAXDID020000152">
    <property type="protein sequence ID" value="CAL6042009.1"/>
    <property type="molecule type" value="Genomic_DNA"/>
</dbReference>
<reference evidence="2 3" key="2">
    <citation type="submission" date="2024-07" db="EMBL/GenBank/DDBJ databases">
        <authorList>
            <person name="Akdeniz Z."/>
        </authorList>
    </citation>
    <scope>NUCLEOTIDE SEQUENCE [LARGE SCALE GENOMIC DNA]</scope>
</reference>
<organism evidence="1">
    <name type="scientific">Hexamita inflata</name>
    <dbReference type="NCBI Taxonomy" id="28002"/>
    <lineage>
        <taxon>Eukaryota</taxon>
        <taxon>Metamonada</taxon>
        <taxon>Diplomonadida</taxon>
        <taxon>Hexamitidae</taxon>
        <taxon>Hexamitinae</taxon>
        <taxon>Hexamita</taxon>
    </lineage>
</organism>
<dbReference type="AlphaFoldDB" id="A0AA86R8Q1"/>
<dbReference type="EMBL" id="CATOUU010001035">
    <property type="protein sequence ID" value="CAI9968358.1"/>
    <property type="molecule type" value="Genomic_DNA"/>
</dbReference>
<dbReference type="Proteomes" id="UP001642409">
    <property type="component" value="Unassembled WGS sequence"/>
</dbReference>
<protein>
    <submittedName>
        <fullName evidence="2">Hypothetical_protein</fullName>
    </submittedName>
</protein>